<accession>A0AAV2Q9D0</accession>
<dbReference type="PANTHER" id="PTHR10672">
    <property type="entry name" value="ADDUCIN"/>
    <property type="match status" value="1"/>
</dbReference>
<dbReference type="SUPFAM" id="SSF53639">
    <property type="entry name" value="AraD/HMP-PK domain-like"/>
    <property type="match status" value="1"/>
</dbReference>
<dbReference type="AlphaFoldDB" id="A0AAV2Q9D0"/>
<evidence type="ECO:0000259" key="2">
    <source>
        <dbReference type="SMART" id="SM01007"/>
    </source>
</evidence>
<dbReference type="Proteomes" id="UP001497623">
    <property type="component" value="Unassembled WGS sequence"/>
</dbReference>
<dbReference type="Gene3D" id="3.40.225.10">
    <property type="entry name" value="Class II aldolase/adducin N-terminal domain"/>
    <property type="match status" value="1"/>
</dbReference>
<protein>
    <recommendedName>
        <fullName evidence="2">Class II aldolase/adducin N-terminal domain-containing protein</fullName>
    </recommendedName>
</protein>
<name>A0AAV2Q9D0_MEGNR</name>
<evidence type="ECO:0000256" key="1">
    <source>
        <dbReference type="ARBA" id="ARBA00006274"/>
    </source>
</evidence>
<dbReference type="Pfam" id="PF00596">
    <property type="entry name" value="Aldolase_II"/>
    <property type="match status" value="1"/>
</dbReference>
<dbReference type="GO" id="GO:0051015">
    <property type="term" value="F:actin filament binding"/>
    <property type="evidence" value="ECO:0007669"/>
    <property type="project" value="TreeGrafter"/>
</dbReference>
<evidence type="ECO:0000313" key="4">
    <source>
        <dbReference type="Proteomes" id="UP001497623"/>
    </source>
</evidence>
<dbReference type="PANTHER" id="PTHR10672:SF21">
    <property type="entry name" value="CLASS II ALDOLASE_ADDUCIN N-TERMINAL DOMAIN-CONTAINING PROTEIN"/>
    <property type="match status" value="1"/>
</dbReference>
<dbReference type="SMART" id="SM01007">
    <property type="entry name" value="Aldolase_II"/>
    <property type="match status" value="1"/>
</dbReference>
<organism evidence="3 4">
    <name type="scientific">Meganyctiphanes norvegica</name>
    <name type="common">Northern krill</name>
    <name type="synonym">Thysanopoda norvegica</name>
    <dbReference type="NCBI Taxonomy" id="48144"/>
    <lineage>
        <taxon>Eukaryota</taxon>
        <taxon>Metazoa</taxon>
        <taxon>Ecdysozoa</taxon>
        <taxon>Arthropoda</taxon>
        <taxon>Crustacea</taxon>
        <taxon>Multicrustacea</taxon>
        <taxon>Malacostraca</taxon>
        <taxon>Eumalacostraca</taxon>
        <taxon>Eucarida</taxon>
        <taxon>Euphausiacea</taxon>
        <taxon>Euphausiidae</taxon>
        <taxon>Meganyctiphanes</taxon>
    </lineage>
</organism>
<dbReference type="GO" id="GO:0005856">
    <property type="term" value="C:cytoskeleton"/>
    <property type="evidence" value="ECO:0007669"/>
    <property type="project" value="TreeGrafter"/>
</dbReference>
<sequence>MERGCKNFSQYNPLRLGNCNDLTSFSLKVISETFLFTVTVEELLMYRLIFFSRKLIKTFTSDCPKPYVVPQGTWGANRAARLELACAYRGLEVLGLHEGVCNHLTAMAPAAKGNEEVMLVFPYGLHWSEVSASNLLGVDKSGSVLEGDVSQTPELAAACIHLGIRRVRPDAKVIMHTHQPYATALGCLKDSELKMVHQNSTRFYKRIAYDTNYSGLADAIAEGERLGEEIGDADILMMGNHGVVVVAPTIAMAFDHVYYLERAAEVQILAESTGRELTLISDAQSKQSCDTFWQDMQKYADAHFYSMFRRLRKSQPDFEL</sequence>
<proteinExistence type="inferred from homology"/>
<dbReference type="GO" id="GO:0005886">
    <property type="term" value="C:plasma membrane"/>
    <property type="evidence" value="ECO:0007669"/>
    <property type="project" value="UniProtKB-SubCell"/>
</dbReference>
<dbReference type="InterPro" id="IPR051017">
    <property type="entry name" value="Aldolase-II_Adducin_sf"/>
</dbReference>
<dbReference type="InterPro" id="IPR036409">
    <property type="entry name" value="Aldolase_II/adducin_N_sf"/>
</dbReference>
<feature type="domain" description="Class II aldolase/adducin N-terminal" evidence="2">
    <location>
        <begin position="82"/>
        <end position="268"/>
    </location>
</feature>
<feature type="non-terminal residue" evidence="3">
    <location>
        <position position="320"/>
    </location>
</feature>
<evidence type="ECO:0000313" key="3">
    <source>
        <dbReference type="EMBL" id="CAL4075823.1"/>
    </source>
</evidence>
<dbReference type="InterPro" id="IPR001303">
    <property type="entry name" value="Aldolase_II/adducin_N"/>
</dbReference>
<gene>
    <name evidence="3" type="ORF">MNOR_LOCUS9972</name>
</gene>
<comment type="caution">
    <text evidence="3">The sequence shown here is derived from an EMBL/GenBank/DDBJ whole genome shotgun (WGS) entry which is preliminary data.</text>
</comment>
<comment type="similarity">
    <text evidence="1">Belongs to the aldolase class II family. Adducin subfamily.</text>
</comment>
<dbReference type="EMBL" id="CAXKWB010004942">
    <property type="protein sequence ID" value="CAL4075823.1"/>
    <property type="molecule type" value="Genomic_DNA"/>
</dbReference>
<keyword evidence="4" id="KW-1185">Reference proteome</keyword>
<reference evidence="3 4" key="1">
    <citation type="submission" date="2024-05" db="EMBL/GenBank/DDBJ databases">
        <authorList>
            <person name="Wallberg A."/>
        </authorList>
    </citation>
    <scope>NUCLEOTIDE SEQUENCE [LARGE SCALE GENOMIC DNA]</scope>
</reference>